<accession>A0A2A5AXV3</accession>
<dbReference type="AlphaFoldDB" id="A0A2A5AXV3"/>
<gene>
    <name evidence="1" type="ORF">COA96_10350</name>
</gene>
<dbReference type="Proteomes" id="UP000218327">
    <property type="component" value="Unassembled WGS sequence"/>
</dbReference>
<reference evidence="2" key="1">
    <citation type="submission" date="2017-08" db="EMBL/GenBank/DDBJ databases">
        <title>A dynamic microbial community with high functional redundancy inhabits the cold, oxic subseafloor aquifer.</title>
        <authorList>
            <person name="Tully B.J."/>
            <person name="Wheat C.G."/>
            <person name="Glazer B.T."/>
            <person name="Huber J.A."/>
        </authorList>
    </citation>
    <scope>NUCLEOTIDE SEQUENCE [LARGE SCALE GENOMIC DNA]</scope>
</reference>
<organism evidence="1 2">
    <name type="scientific">SAR86 cluster bacterium</name>
    <dbReference type="NCBI Taxonomy" id="2030880"/>
    <lineage>
        <taxon>Bacteria</taxon>
        <taxon>Pseudomonadati</taxon>
        <taxon>Pseudomonadota</taxon>
        <taxon>Gammaproteobacteria</taxon>
        <taxon>SAR86 cluster</taxon>
    </lineage>
</organism>
<proteinExistence type="predicted"/>
<evidence type="ECO:0000313" key="2">
    <source>
        <dbReference type="Proteomes" id="UP000218327"/>
    </source>
</evidence>
<name>A0A2A5AXV3_9GAMM</name>
<dbReference type="EMBL" id="NVVJ01000030">
    <property type="protein sequence ID" value="PCJ24137.1"/>
    <property type="molecule type" value="Genomic_DNA"/>
</dbReference>
<comment type="caution">
    <text evidence="1">The sequence shown here is derived from an EMBL/GenBank/DDBJ whole genome shotgun (WGS) entry which is preliminary data.</text>
</comment>
<sequence length="78" mass="8745">MSDHIIKTGCIPYDDGSGFEITIQIEPPSKFSDYVKVVINPDSEFTDFNIDEWPTVRSAINRAVKAHDMLTASETPKN</sequence>
<protein>
    <submittedName>
        <fullName evidence="1">Uncharacterized protein</fullName>
    </submittedName>
</protein>
<evidence type="ECO:0000313" key="1">
    <source>
        <dbReference type="EMBL" id="PCJ24137.1"/>
    </source>
</evidence>